<proteinExistence type="predicted"/>
<dbReference type="PANTHER" id="PTHR11475:SF4">
    <property type="entry name" value="CHORION PEROXIDASE"/>
    <property type="match status" value="1"/>
</dbReference>
<keyword evidence="3" id="KW-0575">Peroxidase</keyword>
<evidence type="ECO:0000313" key="8">
    <source>
        <dbReference type="EMBL" id="GMR48959.1"/>
    </source>
</evidence>
<dbReference type="GO" id="GO:0005576">
    <property type="term" value="C:extracellular region"/>
    <property type="evidence" value="ECO:0007669"/>
    <property type="project" value="UniProtKB-SubCell"/>
</dbReference>
<protein>
    <recommendedName>
        <fullName evidence="10">Peroxidase</fullName>
    </recommendedName>
</protein>
<dbReference type="GO" id="GO:0006979">
    <property type="term" value="P:response to oxidative stress"/>
    <property type="evidence" value="ECO:0007669"/>
    <property type="project" value="InterPro"/>
</dbReference>
<dbReference type="CDD" id="cd09823">
    <property type="entry name" value="peroxinectin_like"/>
    <property type="match status" value="1"/>
</dbReference>
<evidence type="ECO:0000256" key="4">
    <source>
        <dbReference type="ARBA" id="ARBA00022729"/>
    </source>
</evidence>
<gene>
    <name evidence="8" type="ORF">PMAYCL1PPCAC_19154</name>
</gene>
<sequence>AKAAHTTPKEMLSVAMEQAIRNVDLMNVVAGNTIGEDSHPHMQRASFEAREAQKIGDILQETTRILIEENGAGILDTMKGVDALAELESHLKPEHSRKKRQTSQGTITSSDPLDESCIERPPTCDANFPYRTISGWCNHDETDDRELGSTMSEIRRFMGETKYDDGFNSVRRRAARGGLLPSTRDISNKIFAEASLPAFDTKYNHFLQQFGQWITHDIIFTPNAVGPNGASLDCSLCESANLTSNCAPIEVPADDSFFPPLAANRRPACIRLTRAINGQKGLGPRAQINQNSHFLDLSTVYGSTDCISKELRTLKDGQMIMFTSDGFNLPPRAASDPNCQSQKTNPPFLCFVAGDSRNSLHPGLIPMHRIYLRQHNKWAAQIKQLRPTLSDETIYQETRRLIIALYQSHVYTEYLPKIIGLPKMRTANILPSPMTNTYNPRIDPSVSVEFCSAAFRFGHSQIRKDIPRTTNNNVTVGSPIDLGTHIFYTDPLYDKTATISTMTQGMVNNPGMTVDRQFSFPVRNEMFATRGRRGSGVDLAAVNVQRGREKGIHPYNEVRARIPGLSPVLSFDALRRDMSLENVELLKKAYNSVDDIDLYVGIMLEKPNERENALLGPTGSHLIADQFAAFKRGDRFFYENSASPGALTQDEFNAIRNFSLAQLICENTDGMEQIQSDVFQHNSNRVRCSRFKPFPMADILF</sequence>
<dbReference type="FunFam" id="1.10.640.10:FF:000003">
    <property type="entry name" value="chorion peroxidase"/>
    <property type="match status" value="1"/>
</dbReference>
<evidence type="ECO:0008006" key="10">
    <source>
        <dbReference type="Google" id="ProtNLM"/>
    </source>
</evidence>
<feature type="compositionally biased region" description="Polar residues" evidence="7">
    <location>
        <begin position="102"/>
        <end position="111"/>
    </location>
</feature>
<accession>A0AAN5I262</accession>
<dbReference type="GO" id="GO:0046872">
    <property type="term" value="F:metal ion binding"/>
    <property type="evidence" value="ECO:0007669"/>
    <property type="project" value="UniProtKB-KW"/>
</dbReference>
<keyword evidence="6" id="KW-0479">Metal-binding</keyword>
<evidence type="ECO:0000256" key="2">
    <source>
        <dbReference type="ARBA" id="ARBA00022525"/>
    </source>
</evidence>
<dbReference type="InterPro" id="IPR010255">
    <property type="entry name" value="Haem_peroxidase_sf"/>
</dbReference>
<keyword evidence="5" id="KW-0325">Glycoprotein</keyword>
<keyword evidence="2" id="KW-0964">Secreted</keyword>
<dbReference type="AlphaFoldDB" id="A0AAN5I262"/>
<evidence type="ECO:0000256" key="1">
    <source>
        <dbReference type="ARBA" id="ARBA00004613"/>
    </source>
</evidence>
<dbReference type="PRINTS" id="PR00457">
    <property type="entry name" value="ANPEROXIDASE"/>
</dbReference>
<dbReference type="InterPro" id="IPR019791">
    <property type="entry name" value="Haem_peroxidase_animal"/>
</dbReference>
<evidence type="ECO:0000256" key="6">
    <source>
        <dbReference type="PIRSR" id="PIRSR619791-2"/>
    </source>
</evidence>
<organism evidence="8 9">
    <name type="scientific">Pristionchus mayeri</name>
    <dbReference type="NCBI Taxonomy" id="1317129"/>
    <lineage>
        <taxon>Eukaryota</taxon>
        <taxon>Metazoa</taxon>
        <taxon>Ecdysozoa</taxon>
        <taxon>Nematoda</taxon>
        <taxon>Chromadorea</taxon>
        <taxon>Rhabditida</taxon>
        <taxon>Rhabditina</taxon>
        <taxon>Diplogasteromorpha</taxon>
        <taxon>Diplogasteroidea</taxon>
        <taxon>Neodiplogasteridae</taxon>
        <taxon>Pristionchus</taxon>
    </lineage>
</organism>
<dbReference type="GO" id="GO:0004601">
    <property type="term" value="F:peroxidase activity"/>
    <property type="evidence" value="ECO:0007669"/>
    <property type="project" value="UniProtKB-KW"/>
</dbReference>
<dbReference type="Gene3D" id="1.10.640.10">
    <property type="entry name" value="Haem peroxidase domain superfamily, animal type"/>
    <property type="match status" value="1"/>
</dbReference>
<feature type="binding site" description="axial binding residue" evidence="6">
    <location>
        <position position="459"/>
    </location>
    <ligand>
        <name>heme b</name>
        <dbReference type="ChEBI" id="CHEBI:60344"/>
    </ligand>
    <ligandPart>
        <name>Fe</name>
        <dbReference type="ChEBI" id="CHEBI:18248"/>
    </ligandPart>
</feature>
<dbReference type="Proteomes" id="UP001328107">
    <property type="component" value="Unassembled WGS sequence"/>
</dbReference>
<keyword evidence="9" id="KW-1185">Reference proteome</keyword>
<feature type="non-terminal residue" evidence="8">
    <location>
        <position position="1"/>
    </location>
</feature>
<dbReference type="PROSITE" id="PS50292">
    <property type="entry name" value="PEROXIDASE_3"/>
    <property type="match status" value="1"/>
</dbReference>
<keyword evidence="4" id="KW-0732">Signal</keyword>
<comment type="caution">
    <text evidence="8">The sequence shown here is derived from an EMBL/GenBank/DDBJ whole genome shotgun (WGS) entry which is preliminary data.</text>
</comment>
<evidence type="ECO:0000313" key="9">
    <source>
        <dbReference type="Proteomes" id="UP001328107"/>
    </source>
</evidence>
<evidence type="ECO:0000256" key="5">
    <source>
        <dbReference type="ARBA" id="ARBA00023180"/>
    </source>
</evidence>
<keyword evidence="6" id="KW-0349">Heme</keyword>
<dbReference type="EMBL" id="BTRK01000004">
    <property type="protein sequence ID" value="GMR48959.1"/>
    <property type="molecule type" value="Genomic_DNA"/>
</dbReference>
<evidence type="ECO:0000256" key="3">
    <source>
        <dbReference type="ARBA" id="ARBA00022559"/>
    </source>
</evidence>
<dbReference type="GO" id="GO:0020037">
    <property type="term" value="F:heme binding"/>
    <property type="evidence" value="ECO:0007669"/>
    <property type="project" value="InterPro"/>
</dbReference>
<reference evidence="9" key="1">
    <citation type="submission" date="2022-10" db="EMBL/GenBank/DDBJ databases">
        <title>Genome assembly of Pristionchus species.</title>
        <authorList>
            <person name="Yoshida K."/>
            <person name="Sommer R.J."/>
        </authorList>
    </citation>
    <scope>NUCLEOTIDE SEQUENCE [LARGE SCALE GENOMIC DNA]</scope>
    <source>
        <strain evidence="9">RS5460</strain>
    </source>
</reference>
<keyword evidence="3" id="KW-0560">Oxidoreductase</keyword>
<keyword evidence="6" id="KW-0408">Iron</keyword>
<name>A0AAN5I262_9BILA</name>
<dbReference type="InterPro" id="IPR037120">
    <property type="entry name" value="Haem_peroxidase_sf_animal"/>
</dbReference>
<comment type="subcellular location">
    <subcellularLocation>
        <location evidence="1">Secreted</location>
    </subcellularLocation>
</comment>
<feature type="region of interest" description="Disordered" evidence="7">
    <location>
        <begin position="89"/>
        <end position="118"/>
    </location>
</feature>
<dbReference type="SUPFAM" id="SSF48113">
    <property type="entry name" value="Heme-dependent peroxidases"/>
    <property type="match status" value="1"/>
</dbReference>
<dbReference type="PANTHER" id="PTHR11475">
    <property type="entry name" value="OXIDASE/PEROXIDASE"/>
    <property type="match status" value="1"/>
</dbReference>
<dbReference type="Pfam" id="PF03098">
    <property type="entry name" value="An_peroxidase"/>
    <property type="match status" value="1"/>
</dbReference>
<evidence type="ECO:0000256" key="7">
    <source>
        <dbReference type="SAM" id="MobiDB-lite"/>
    </source>
</evidence>